<protein>
    <submittedName>
        <fullName evidence="4">TrmH family RNA methyltransferase</fullName>
    </submittedName>
</protein>
<sequence>MKAYKKDHLESYTAGVFVTLELLNHHLEDCTRVILHSKGMKNQGVQKILAICEASHIPYEINDRQTEKLSHKENCYAIGVFRKYPCQLMPGKNHVVLVNPGDMGNLGTIMRTMVGFGMEDLAIIRPGVDAYDPKVIRASMGSIFHLRFAYFDDFETYLQQYPRKVYCLMLKGATNLAKTRFETPYALVFGNESSGLPDEFLQYGQSVLIHHTDKIDSLNLSMALGITLYEATRETMGRDDDA</sequence>
<dbReference type="GO" id="GO:0003723">
    <property type="term" value="F:RNA binding"/>
    <property type="evidence" value="ECO:0007669"/>
    <property type="project" value="InterPro"/>
</dbReference>
<keyword evidence="2" id="KW-0808">Transferase</keyword>
<evidence type="ECO:0000256" key="2">
    <source>
        <dbReference type="ARBA" id="ARBA00022679"/>
    </source>
</evidence>
<dbReference type="PANTHER" id="PTHR43191">
    <property type="entry name" value="RRNA METHYLTRANSFERASE 3"/>
    <property type="match status" value="1"/>
</dbReference>
<dbReference type="InterPro" id="IPR029026">
    <property type="entry name" value="tRNA_m1G_MTases_N"/>
</dbReference>
<evidence type="ECO:0000313" key="5">
    <source>
        <dbReference type="Proteomes" id="UP000824175"/>
    </source>
</evidence>
<proteinExistence type="predicted"/>
<evidence type="ECO:0000256" key="1">
    <source>
        <dbReference type="ARBA" id="ARBA00022603"/>
    </source>
</evidence>
<feature type="domain" description="tRNA/rRNA methyltransferase SpoU type" evidence="3">
    <location>
        <begin position="94"/>
        <end position="229"/>
    </location>
</feature>
<reference evidence="4" key="2">
    <citation type="journal article" date="2021" name="PeerJ">
        <title>Extensive microbial diversity within the chicken gut microbiome revealed by metagenomics and culture.</title>
        <authorList>
            <person name="Gilroy R."/>
            <person name="Ravi A."/>
            <person name="Getino M."/>
            <person name="Pursley I."/>
            <person name="Horton D.L."/>
            <person name="Alikhan N.F."/>
            <person name="Baker D."/>
            <person name="Gharbi K."/>
            <person name="Hall N."/>
            <person name="Watson M."/>
            <person name="Adriaenssens E.M."/>
            <person name="Foster-Nyarko E."/>
            <person name="Jarju S."/>
            <person name="Secka A."/>
            <person name="Antonio M."/>
            <person name="Oren A."/>
            <person name="Chaudhuri R.R."/>
            <person name="La Ragione R."/>
            <person name="Hildebrand F."/>
            <person name="Pallen M.J."/>
        </authorList>
    </citation>
    <scope>NUCLEOTIDE SEQUENCE</scope>
    <source>
        <strain evidence="4">CHK195-11698</strain>
    </source>
</reference>
<reference evidence="4" key="1">
    <citation type="submission" date="2020-10" db="EMBL/GenBank/DDBJ databases">
        <authorList>
            <person name="Gilroy R."/>
        </authorList>
    </citation>
    <scope>NUCLEOTIDE SEQUENCE</scope>
    <source>
        <strain evidence="4">CHK195-11698</strain>
    </source>
</reference>
<dbReference type="Proteomes" id="UP000824175">
    <property type="component" value="Unassembled WGS sequence"/>
</dbReference>
<dbReference type="PANTHER" id="PTHR43191:SF2">
    <property type="entry name" value="RRNA METHYLTRANSFERASE 3, MITOCHONDRIAL"/>
    <property type="match status" value="1"/>
</dbReference>
<dbReference type="Gene3D" id="3.40.1280.10">
    <property type="match status" value="1"/>
</dbReference>
<comment type="caution">
    <text evidence="4">The sequence shown here is derived from an EMBL/GenBank/DDBJ whole genome shotgun (WGS) entry which is preliminary data.</text>
</comment>
<dbReference type="EMBL" id="DVMJ01000059">
    <property type="protein sequence ID" value="HIU13847.1"/>
    <property type="molecule type" value="Genomic_DNA"/>
</dbReference>
<organism evidence="4 5">
    <name type="scientific">Candidatus Fimiplasma intestinipullorum</name>
    <dbReference type="NCBI Taxonomy" id="2840825"/>
    <lineage>
        <taxon>Bacteria</taxon>
        <taxon>Bacillati</taxon>
        <taxon>Bacillota</taxon>
        <taxon>Clostridia</taxon>
        <taxon>Eubacteriales</taxon>
        <taxon>Candidatus Fimiplasma</taxon>
    </lineage>
</organism>
<dbReference type="GO" id="GO:0006396">
    <property type="term" value="P:RNA processing"/>
    <property type="evidence" value="ECO:0007669"/>
    <property type="project" value="InterPro"/>
</dbReference>
<dbReference type="GO" id="GO:0008173">
    <property type="term" value="F:RNA methyltransferase activity"/>
    <property type="evidence" value="ECO:0007669"/>
    <property type="project" value="InterPro"/>
</dbReference>
<evidence type="ECO:0000313" key="4">
    <source>
        <dbReference type="EMBL" id="HIU13847.1"/>
    </source>
</evidence>
<dbReference type="CDD" id="cd18082">
    <property type="entry name" value="SpoU-like_family"/>
    <property type="match status" value="1"/>
</dbReference>
<dbReference type="SUPFAM" id="SSF75217">
    <property type="entry name" value="alpha/beta knot"/>
    <property type="match status" value="1"/>
</dbReference>
<name>A0A9D1HND1_9FIRM</name>
<dbReference type="GO" id="GO:0032259">
    <property type="term" value="P:methylation"/>
    <property type="evidence" value="ECO:0007669"/>
    <property type="project" value="UniProtKB-KW"/>
</dbReference>
<dbReference type="AlphaFoldDB" id="A0A9D1HND1"/>
<dbReference type="InterPro" id="IPR029028">
    <property type="entry name" value="Alpha/beta_knot_MTases"/>
</dbReference>
<evidence type="ECO:0000259" key="3">
    <source>
        <dbReference type="Pfam" id="PF00588"/>
    </source>
</evidence>
<gene>
    <name evidence="4" type="ORF">IAD15_07250</name>
</gene>
<dbReference type="InterPro" id="IPR051259">
    <property type="entry name" value="rRNA_Methyltransferase"/>
</dbReference>
<dbReference type="Pfam" id="PF00588">
    <property type="entry name" value="SpoU_methylase"/>
    <property type="match status" value="1"/>
</dbReference>
<accession>A0A9D1HND1</accession>
<keyword evidence="1 4" id="KW-0489">Methyltransferase</keyword>
<dbReference type="InterPro" id="IPR001537">
    <property type="entry name" value="SpoU_MeTrfase"/>
</dbReference>